<proteinExistence type="predicted"/>
<dbReference type="Proteomes" id="UP000321440">
    <property type="component" value="Unassembled WGS sequence"/>
</dbReference>
<keyword evidence="2" id="KW-1185">Reference proteome</keyword>
<evidence type="ECO:0000313" key="1">
    <source>
        <dbReference type="EMBL" id="GEN45446.1"/>
    </source>
</evidence>
<gene>
    <name evidence="1" type="ORF">AHA02nite_12220</name>
</gene>
<dbReference type="RefSeq" id="WP_146815394.1">
    <property type="nucleotide sequence ID" value="NZ_BJYA01000005.1"/>
</dbReference>
<dbReference type="InterPro" id="IPR021725">
    <property type="entry name" value="Cdd1"/>
</dbReference>
<reference evidence="1 2" key="1">
    <citation type="submission" date="2019-07" db="EMBL/GenBank/DDBJ databases">
        <title>Whole genome shotgun sequence of Alkalibacillus haloalkaliphilus NBRC 103110.</title>
        <authorList>
            <person name="Hosoyama A."/>
            <person name="Uohara A."/>
            <person name="Ohji S."/>
            <person name="Ichikawa N."/>
        </authorList>
    </citation>
    <scope>NUCLEOTIDE SEQUENCE [LARGE SCALE GENOMIC DNA]</scope>
    <source>
        <strain evidence="1 2">NBRC 103110</strain>
    </source>
</reference>
<dbReference type="AlphaFoldDB" id="A0A511W2Y1"/>
<comment type="caution">
    <text evidence="1">The sequence shown here is derived from an EMBL/GenBank/DDBJ whole genome shotgun (WGS) entry which is preliminary data.</text>
</comment>
<dbReference type="OrthoDB" id="666031at2"/>
<dbReference type="EMBL" id="BJYA01000005">
    <property type="protein sequence ID" value="GEN45446.1"/>
    <property type="molecule type" value="Genomic_DNA"/>
</dbReference>
<protein>
    <recommendedName>
        <fullName evidence="3">Pathogenicity locus</fullName>
    </recommendedName>
</protein>
<sequence>MTATTKLPLTSNERGRLRKNKIKLNEVHYLEIDFLSNVLEVPNERALELRGLAQFQQVPTIGIKLAEKLVNHLKLYSLEEMKKQDGAKLFDQLEERLGVWTDSCVEDQIRCVIHYARKPNNDIKWHDFTQERKSFREKHGYPKTRPTKAWYE</sequence>
<evidence type="ECO:0000313" key="2">
    <source>
        <dbReference type="Proteomes" id="UP000321440"/>
    </source>
</evidence>
<accession>A0A511W2Y1</accession>
<evidence type="ECO:0008006" key="3">
    <source>
        <dbReference type="Google" id="ProtNLM"/>
    </source>
</evidence>
<dbReference type="Pfam" id="PF11731">
    <property type="entry name" value="Cdd1"/>
    <property type="match status" value="1"/>
</dbReference>
<organism evidence="1 2">
    <name type="scientific">Alkalibacillus haloalkaliphilus</name>
    <dbReference type="NCBI Taxonomy" id="94136"/>
    <lineage>
        <taxon>Bacteria</taxon>
        <taxon>Bacillati</taxon>
        <taxon>Bacillota</taxon>
        <taxon>Bacilli</taxon>
        <taxon>Bacillales</taxon>
        <taxon>Bacillaceae</taxon>
        <taxon>Alkalibacillus</taxon>
    </lineage>
</organism>
<name>A0A511W2Y1_9BACI</name>